<dbReference type="Gene3D" id="3.30.565.10">
    <property type="entry name" value="Histidine kinase-like ATPase, C-terminal domain"/>
    <property type="match status" value="1"/>
</dbReference>
<evidence type="ECO:0000259" key="7">
    <source>
        <dbReference type="PROSITE" id="PS50109"/>
    </source>
</evidence>
<dbReference type="Pfam" id="PF08447">
    <property type="entry name" value="PAS_3"/>
    <property type="match status" value="2"/>
</dbReference>
<dbReference type="SUPFAM" id="SSF55785">
    <property type="entry name" value="PYP-like sensor domain (PAS domain)"/>
    <property type="match status" value="2"/>
</dbReference>
<dbReference type="InterPro" id="IPR000014">
    <property type="entry name" value="PAS"/>
</dbReference>
<dbReference type="Proteomes" id="UP001595713">
    <property type="component" value="Unassembled WGS sequence"/>
</dbReference>
<dbReference type="Gene3D" id="3.30.450.20">
    <property type="entry name" value="PAS domain"/>
    <property type="match status" value="2"/>
</dbReference>
<evidence type="ECO:0000259" key="9">
    <source>
        <dbReference type="PROSITE" id="PS50113"/>
    </source>
</evidence>
<evidence type="ECO:0000256" key="2">
    <source>
        <dbReference type="ARBA" id="ARBA00012438"/>
    </source>
</evidence>
<gene>
    <name evidence="10" type="ORF">ACFONA_03305</name>
</gene>
<accession>A0ABV7SQF9</accession>
<dbReference type="PANTHER" id="PTHR43304:SF1">
    <property type="entry name" value="PAC DOMAIN-CONTAINING PROTEIN"/>
    <property type="match status" value="1"/>
</dbReference>
<organism evidence="10 11">
    <name type="scientific">Sphingomonas hylomeconis</name>
    <dbReference type="NCBI Taxonomy" id="1395958"/>
    <lineage>
        <taxon>Bacteria</taxon>
        <taxon>Pseudomonadati</taxon>
        <taxon>Pseudomonadota</taxon>
        <taxon>Alphaproteobacteria</taxon>
        <taxon>Sphingomonadales</taxon>
        <taxon>Sphingomonadaceae</taxon>
        <taxon>Sphingomonas</taxon>
    </lineage>
</organism>
<evidence type="ECO:0000256" key="5">
    <source>
        <dbReference type="ARBA" id="ARBA00022777"/>
    </source>
</evidence>
<dbReference type="RefSeq" id="WP_261295157.1">
    <property type="nucleotide sequence ID" value="NZ_JANQBK010000014.1"/>
</dbReference>
<dbReference type="SUPFAM" id="SSF55874">
    <property type="entry name" value="ATPase domain of HSP90 chaperone/DNA topoisomerase II/histidine kinase"/>
    <property type="match status" value="1"/>
</dbReference>
<feature type="domain" description="Histidine kinase" evidence="7">
    <location>
        <begin position="309"/>
        <end position="523"/>
    </location>
</feature>
<evidence type="ECO:0000313" key="11">
    <source>
        <dbReference type="Proteomes" id="UP001595713"/>
    </source>
</evidence>
<evidence type="ECO:0000256" key="3">
    <source>
        <dbReference type="ARBA" id="ARBA00022553"/>
    </source>
</evidence>
<evidence type="ECO:0000256" key="1">
    <source>
        <dbReference type="ARBA" id="ARBA00000085"/>
    </source>
</evidence>
<dbReference type="InterPro" id="IPR004358">
    <property type="entry name" value="Sig_transdc_His_kin-like_C"/>
</dbReference>
<dbReference type="NCBIfam" id="TIGR00229">
    <property type="entry name" value="sensory_box"/>
    <property type="match status" value="2"/>
</dbReference>
<dbReference type="EMBL" id="JBHRXP010000001">
    <property type="protein sequence ID" value="MFC3579182.1"/>
    <property type="molecule type" value="Genomic_DNA"/>
</dbReference>
<sequence>MEAQLTGWNGGETARANSRDGESVGQDSILLQNCAELDELYRFTIRINRQIPFIADEHGAVISIAPLWGEWCGARLSDAMGYKFLSRIHPEDRAGLADAWANATRGAEAYVYDHRTRMADGSYRWFRCAAEKYYPEDGTAPRWRGLLSDIDELFRARAAAQASEARFRTAALATRDVIWEVDLQTRLVTFGDLITSFLGYDVEEITSSASWWREKIHPDDIARTSASFCACPAGERWVCDFRLRRVDGDYVHMQSRAFIARDATGRAIRVTGALADLTEERATRQRIERLQLEMVDSSRLGAAAALSAMLSHELNQPLTSLANFIRGARRLLHQGNPASHDSILMAMDAAATSALEAGTIVHRMSELVSQGEGRLSAQNLWEAANDARSLTCLDTAWNNVDIAIAPELHDFDVIGDRIQMRQVFLNIFRNAVDALRATREPMIRVTVTAAQEFVEVTIADNGPGFGGSKPEGLFAPFVTTKPNGVGLGLSICQMIIESLGGGIRAQQNPEGGATFLFTMPRVEPEPQNRQTAAG</sequence>
<dbReference type="InterPro" id="IPR036890">
    <property type="entry name" value="HATPase_C_sf"/>
</dbReference>
<dbReference type="EC" id="2.7.13.3" evidence="2"/>
<evidence type="ECO:0000256" key="4">
    <source>
        <dbReference type="ARBA" id="ARBA00022679"/>
    </source>
</evidence>
<keyword evidence="11" id="KW-1185">Reference proteome</keyword>
<comment type="catalytic activity">
    <reaction evidence="1">
        <text>ATP + protein L-histidine = ADP + protein N-phospho-L-histidine.</text>
        <dbReference type="EC" id="2.7.13.3"/>
    </reaction>
</comment>
<dbReference type="CDD" id="cd00130">
    <property type="entry name" value="PAS"/>
    <property type="match status" value="2"/>
</dbReference>
<dbReference type="InterPro" id="IPR035965">
    <property type="entry name" value="PAS-like_dom_sf"/>
</dbReference>
<dbReference type="SMART" id="SM00086">
    <property type="entry name" value="PAC"/>
    <property type="match status" value="2"/>
</dbReference>
<dbReference type="PRINTS" id="PR00344">
    <property type="entry name" value="BCTRLSENSOR"/>
</dbReference>
<comment type="caution">
    <text evidence="10">The sequence shown here is derived from an EMBL/GenBank/DDBJ whole genome shotgun (WGS) entry which is preliminary data.</text>
</comment>
<feature type="region of interest" description="Disordered" evidence="6">
    <location>
        <begin position="1"/>
        <end position="22"/>
    </location>
</feature>
<dbReference type="PROSITE" id="PS50112">
    <property type="entry name" value="PAS"/>
    <property type="match status" value="1"/>
</dbReference>
<evidence type="ECO:0000259" key="8">
    <source>
        <dbReference type="PROSITE" id="PS50112"/>
    </source>
</evidence>
<name>A0ABV7SQF9_9SPHN</name>
<proteinExistence type="predicted"/>
<dbReference type="SMART" id="SM00387">
    <property type="entry name" value="HATPase_c"/>
    <property type="match status" value="1"/>
</dbReference>
<keyword evidence="3" id="KW-0597">Phosphoprotein</keyword>
<keyword evidence="5" id="KW-0418">Kinase</keyword>
<dbReference type="SMART" id="SM00091">
    <property type="entry name" value="PAS"/>
    <property type="match status" value="2"/>
</dbReference>
<dbReference type="InterPro" id="IPR001610">
    <property type="entry name" value="PAC"/>
</dbReference>
<dbReference type="PROSITE" id="PS50113">
    <property type="entry name" value="PAC"/>
    <property type="match status" value="1"/>
</dbReference>
<dbReference type="PROSITE" id="PS50109">
    <property type="entry name" value="HIS_KIN"/>
    <property type="match status" value="1"/>
</dbReference>
<dbReference type="InterPro" id="IPR000700">
    <property type="entry name" value="PAS-assoc_C"/>
</dbReference>
<dbReference type="InterPro" id="IPR013655">
    <property type="entry name" value="PAS_fold_3"/>
</dbReference>
<feature type="domain" description="PAC" evidence="9">
    <location>
        <begin position="237"/>
        <end position="289"/>
    </location>
</feature>
<dbReference type="InterPro" id="IPR003594">
    <property type="entry name" value="HATPase_dom"/>
</dbReference>
<dbReference type="PANTHER" id="PTHR43304">
    <property type="entry name" value="PHYTOCHROME-LIKE PROTEIN CPH1"/>
    <property type="match status" value="1"/>
</dbReference>
<protein>
    <recommendedName>
        <fullName evidence="2">histidine kinase</fullName>
        <ecNumber evidence="2">2.7.13.3</ecNumber>
    </recommendedName>
</protein>
<dbReference type="InterPro" id="IPR005467">
    <property type="entry name" value="His_kinase_dom"/>
</dbReference>
<keyword evidence="4" id="KW-0808">Transferase</keyword>
<evidence type="ECO:0000256" key="6">
    <source>
        <dbReference type="SAM" id="MobiDB-lite"/>
    </source>
</evidence>
<dbReference type="InterPro" id="IPR052162">
    <property type="entry name" value="Sensor_kinase/Photoreceptor"/>
</dbReference>
<evidence type="ECO:0000313" key="10">
    <source>
        <dbReference type="EMBL" id="MFC3579182.1"/>
    </source>
</evidence>
<dbReference type="Pfam" id="PF02518">
    <property type="entry name" value="HATPase_c"/>
    <property type="match status" value="1"/>
</dbReference>
<reference evidence="11" key="1">
    <citation type="journal article" date="2019" name="Int. J. Syst. Evol. Microbiol.">
        <title>The Global Catalogue of Microorganisms (GCM) 10K type strain sequencing project: providing services to taxonomists for standard genome sequencing and annotation.</title>
        <authorList>
            <consortium name="The Broad Institute Genomics Platform"/>
            <consortium name="The Broad Institute Genome Sequencing Center for Infectious Disease"/>
            <person name="Wu L."/>
            <person name="Ma J."/>
        </authorList>
    </citation>
    <scope>NUCLEOTIDE SEQUENCE [LARGE SCALE GENOMIC DNA]</scope>
    <source>
        <strain evidence="11">KCTC 42739</strain>
    </source>
</reference>
<feature type="domain" description="PAS" evidence="8">
    <location>
        <begin position="163"/>
        <end position="220"/>
    </location>
</feature>
<dbReference type="Gene3D" id="1.10.287.130">
    <property type="match status" value="1"/>
</dbReference>